<comment type="caution">
    <text evidence="2">The sequence shown here is derived from an EMBL/GenBank/DDBJ whole genome shotgun (WGS) entry which is preliminary data.</text>
</comment>
<evidence type="ECO:0000256" key="1">
    <source>
        <dbReference type="SAM" id="MobiDB-lite"/>
    </source>
</evidence>
<sequence>MPLLFDSVGQFYTVYRCTLGGNSVYISGGEQPEIHQQLTSSAYTGGQMHETHQHTGKHQLNFPDEQMNCGEQNTEQFYHYRDSVGKELIDHDPHVSDSIEHGSAHTAVEPLEQANSYDPDANLLPVRHGYQPQGEEYDDSSPLSPLLPSHLGTYASPARNNGWGNSTDSAQAVETHTANFSQAPQILNFENGEDDSEDDVPLVQRIQKIRPESPTTQTLDFYPQQIKEKSKNDSDVEIIASPPKISWKLPSFEALYEMTTDGYPQAKVTLPGMPREYIFLSPDHSQNEFRLLQSLFLRSHQSLASPDPNPRIALLNFHTIAVLVLDSLSLKTDGWNPHNIDVDDLFLSILDNWRIGKEAGRKNYQMIRGVQEFIDIALEISWFIKEHGLLAEKKTRKERSDKGVKRVQNKNFNVLQPRKQENLGTGQGKKEPRGVTSGAKKLVSKKNAPSTSKTGAVKGTETKKRGMLPVKNSRVQKTARK</sequence>
<protein>
    <submittedName>
        <fullName evidence="2">Uncharacterized protein</fullName>
    </submittedName>
</protein>
<keyword evidence="3" id="KW-1185">Reference proteome</keyword>
<dbReference type="AlphaFoldDB" id="A0A9P4NA95"/>
<dbReference type="EMBL" id="ML986582">
    <property type="protein sequence ID" value="KAF2269509.1"/>
    <property type="molecule type" value="Genomic_DNA"/>
</dbReference>
<name>A0A9P4NA95_9PLEO</name>
<proteinExistence type="predicted"/>
<gene>
    <name evidence="2" type="ORF">CC78DRAFT_575074</name>
</gene>
<feature type="compositionally biased region" description="Basic and acidic residues" evidence="1">
    <location>
        <begin position="394"/>
        <end position="404"/>
    </location>
</feature>
<evidence type="ECO:0000313" key="3">
    <source>
        <dbReference type="Proteomes" id="UP000800093"/>
    </source>
</evidence>
<feature type="region of interest" description="Disordered" evidence="1">
    <location>
        <begin position="394"/>
        <end position="481"/>
    </location>
</feature>
<evidence type="ECO:0000313" key="2">
    <source>
        <dbReference type="EMBL" id="KAF2269509.1"/>
    </source>
</evidence>
<dbReference type="Proteomes" id="UP000800093">
    <property type="component" value="Unassembled WGS sequence"/>
</dbReference>
<reference evidence="3" key="1">
    <citation type="journal article" date="2020" name="Stud. Mycol.">
        <title>101 Dothideomycetes genomes: A test case for predicting lifestyles and emergence of pathogens.</title>
        <authorList>
            <person name="Haridas S."/>
            <person name="Albert R."/>
            <person name="Binder M."/>
            <person name="Bloem J."/>
            <person name="LaButti K."/>
            <person name="Salamov A."/>
            <person name="Andreopoulos B."/>
            <person name="Baker S."/>
            <person name="Barry K."/>
            <person name="Bills G."/>
            <person name="Bluhm B."/>
            <person name="Cannon C."/>
            <person name="Castanera R."/>
            <person name="Culley D."/>
            <person name="Daum C."/>
            <person name="Ezra D."/>
            <person name="Gonzalez J."/>
            <person name="Henrissat B."/>
            <person name="Kuo A."/>
            <person name="Liang C."/>
            <person name="Lipzen A."/>
            <person name="Lutzoni F."/>
            <person name="Magnuson J."/>
            <person name="Mondo S."/>
            <person name="Nolan M."/>
            <person name="Ohm R."/>
            <person name="Pangilinan J."/>
            <person name="Park H.-J."/>
            <person name="Ramirez L."/>
            <person name="Alfaro M."/>
            <person name="Sun H."/>
            <person name="Tritt A."/>
            <person name="Yoshinaga Y."/>
            <person name="Zwiers L.-H."/>
            <person name="Turgeon B."/>
            <person name="Goodwin S."/>
            <person name="Spatafora J."/>
            <person name="Crous P."/>
            <person name="Grigoriev I."/>
        </authorList>
    </citation>
    <scope>NUCLEOTIDE SEQUENCE [LARGE SCALE GENOMIC DNA]</scope>
    <source>
        <strain evidence="3">CBS 304.66</strain>
    </source>
</reference>
<accession>A0A9P4NA95</accession>
<organism evidence="2 3">
    <name type="scientific">Lojkania enalia</name>
    <dbReference type="NCBI Taxonomy" id="147567"/>
    <lineage>
        <taxon>Eukaryota</taxon>
        <taxon>Fungi</taxon>
        <taxon>Dikarya</taxon>
        <taxon>Ascomycota</taxon>
        <taxon>Pezizomycotina</taxon>
        <taxon>Dothideomycetes</taxon>
        <taxon>Pleosporomycetidae</taxon>
        <taxon>Pleosporales</taxon>
        <taxon>Pleosporales incertae sedis</taxon>
        <taxon>Lojkania</taxon>
    </lineage>
</organism>
<dbReference type="OrthoDB" id="3796908at2759"/>